<evidence type="ECO:0000256" key="2">
    <source>
        <dbReference type="ARBA" id="ARBA00009347"/>
    </source>
</evidence>
<comment type="cofactor">
    <cofactor evidence="1">
        <name>FAD</name>
        <dbReference type="ChEBI" id="CHEBI:57692"/>
    </cofactor>
</comment>
<dbReference type="SUPFAM" id="SSF56645">
    <property type="entry name" value="Acyl-CoA dehydrogenase NM domain-like"/>
    <property type="match status" value="1"/>
</dbReference>
<dbReference type="Proteomes" id="UP000634647">
    <property type="component" value="Unassembled WGS sequence"/>
</dbReference>
<dbReference type="InterPro" id="IPR013786">
    <property type="entry name" value="AcylCoA_DH/ox_N"/>
</dbReference>
<evidence type="ECO:0000256" key="4">
    <source>
        <dbReference type="ARBA" id="ARBA00022827"/>
    </source>
</evidence>
<dbReference type="PANTHER" id="PTHR43884:SF20">
    <property type="entry name" value="ACYL-COA DEHYDROGENASE FADE28"/>
    <property type="match status" value="1"/>
</dbReference>
<dbReference type="InterPro" id="IPR037069">
    <property type="entry name" value="AcylCoA_DH/ox_N_sf"/>
</dbReference>
<reference evidence="8" key="3">
    <citation type="submission" date="2023-06" db="EMBL/GenBank/DDBJ databases">
        <authorList>
            <person name="Sun Q."/>
            <person name="Zhou Y."/>
        </authorList>
    </citation>
    <scope>NUCLEOTIDE SEQUENCE</scope>
    <source>
        <strain evidence="8">CGMCC 1.10859</strain>
    </source>
</reference>
<accession>A0AAN4UUC9</accession>
<dbReference type="EMBL" id="FNOB01000021">
    <property type="protein sequence ID" value="SDX60194.1"/>
    <property type="molecule type" value="Genomic_DNA"/>
</dbReference>
<dbReference type="PANTHER" id="PTHR43884">
    <property type="entry name" value="ACYL-COA DEHYDROGENASE"/>
    <property type="match status" value="1"/>
</dbReference>
<dbReference type="Gene3D" id="1.20.140.10">
    <property type="entry name" value="Butyryl-CoA Dehydrogenase, subunit A, domain 3"/>
    <property type="match status" value="1"/>
</dbReference>
<evidence type="ECO:0000313" key="11">
    <source>
        <dbReference type="Proteomes" id="UP000634647"/>
    </source>
</evidence>
<evidence type="ECO:0000313" key="9">
    <source>
        <dbReference type="EMBL" id="SDX60194.1"/>
    </source>
</evidence>
<evidence type="ECO:0000256" key="3">
    <source>
        <dbReference type="ARBA" id="ARBA00022630"/>
    </source>
</evidence>
<keyword evidence="5" id="KW-0560">Oxidoreductase</keyword>
<dbReference type="CDD" id="cd00567">
    <property type="entry name" value="ACAD"/>
    <property type="match status" value="1"/>
</dbReference>
<evidence type="ECO:0000256" key="1">
    <source>
        <dbReference type="ARBA" id="ARBA00001974"/>
    </source>
</evidence>
<dbReference type="Pfam" id="PF00441">
    <property type="entry name" value="Acyl-CoA_dh_1"/>
    <property type="match status" value="1"/>
</dbReference>
<evidence type="ECO:0000256" key="5">
    <source>
        <dbReference type="ARBA" id="ARBA00023002"/>
    </source>
</evidence>
<evidence type="ECO:0000313" key="10">
    <source>
        <dbReference type="Proteomes" id="UP000199541"/>
    </source>
</evidence>
<evidence type="ECO:0000313" key="8">
    <source>
        <dbReference type="EMBL" id="GHE04956.1"/>
    </source>
</evidence>
<dbReference type="InterPro" id="IPR046373">
    <property type="entry name" value="Acyl-CoA_Oxase/DH_mid-dom_sf"/>
</dbReference>
<keyword evidence="3" id="KW-0285">Flavoprotein</keyword>
<reference evidence="9 10" key="2">
    <citation type="submission" date="2016-10" db="EMBL/GenBank/DDBJ databases">
        <authorList>
            <person name="Varghese N."/>
            <person name="Submissions S."/>
        </authorList>
    </citation>
    <scope>NUCLEOTIDE SEQUENCE [LARGE SCALE GENOMIC DNA]</scope>
    <source>
        <strain evidence="9 10">DSM 24802</strain>
    </source>
</reference>
<feature type="domain" description="Acyl-CoA dehydrogenase/oxidase C-terminal" evidence="6">
    <location>
        <begin position="214"/>
        <end position="353"/>
    </location>
</feature>
<reference evidence="8" key="1">
    <citation type="journal article" date="2014" name="Int. J. Syst. Evol. Microbiol.">
        <title>Complete genome sequence of Corynebacterium casei LMG S-19264T (=DSM 44701T), isolated from a smear-ripened cheese.</title>
        <authorList>
            <consortium name="US DOE Joint Genome Institute (JGI-PGF)"/>
            <person name="Walter F."/>
            <person name="Albersmeier A."/>
            <person name="Kalinowski J."/>
            <person name="Ruckert C."/>
        </authorList>
    </citation>
    <scope>NUCLEOTIDE SEQUENCE</scope>
    <source>
        <strain evidence="8">CGMCC 1.10859</strain>
    </source>
</reference>
<name>A0AAN4UUC9_9RHOB</name>
<dbReference type="GO" id="GO:0003995">
    <property type="term" value="F:acyl-CoA dehydrogenase activity"/>
    <property type="evidence" value="ECO:0007669"/>
    <property type="project" value="TreeGrafter"/>
</dbReference>
<dbReference type="InterPro" id="IPR009100">
    <property type="entry name" value="AcylCoA_DH/oxidase_NM_dom_sf"/>
</dbReference>
<gene>
    <name evidence="8" type="ORF">GCM10008024_34090</name>
    <name evidence="9" type="ORF">SAMN05444006_12129</name>
</gene>
<feature type="domain" description="Acyl-CoA dehydrogenase/oxidase N-terminal" evidence="7">
    <location>
        <begin position="6"/>
        <end position="86"/>
    </location>
</feature>
<dbReference type="GO" id="GO:0050660">
    <property type="term" value="F:flavin adenine dinucleotide binding"/>
    <property type="evidence" value="ECO:0007669"/>
    <property type="project" value="InterPro"/>
</dbReference>
<dbReference type="AlphaFoldDB" id="A0AAN4UUC9"/>
<dbReference type="Gene3D" id="2.40.110.10">
    <property type="entry name" value="Butyryl-CoA Dehydrogenase, subunit A, domain 2"/>
    <property type="match status" value="1"/>
</dbReference>
<dbReference type="Gene3D" id="1.10.540.10">
    <property type="entry name" value="Acyl-CoA dehydrogenase/oxidase, N-terminal domain"/>
    <property type="match status" value="1"/>
</dbReference>
<dbReference type="Proteomes" id="UP000199541">
    <property type="component" value="Unassembled WGS sequence"/>
</dbReference>
<dbReference type="Pfam" id="PF02771">
    <property type="entry name" value="Acyl-CoA_dh_N"/>
    <property type="match status" value="1"/>
</dbReference>
<keyword evidence="4" id="KW-0274">FAD</keyword>
<organism evidence="8 11">
    <name type="scientific">Allgaiera indica</name>
    <dbReference type="NCBI Taxonomy" id="765699"/>
    <lineage>
        <taxon>Bacteria</taxon>
        <taxon>Pseudomonadati</taxon>
        <taxon>Pseudomonadota</taxon>
        <taxon>Alphaproteobacteria</taxon>
        <taxon>Rhodobacterales</taxon>
        <taxon>Paracoccaceae</taxon>
        <taxon>Allgaiera</taxon>
    </lineage>
</organism>
<sequence length="356" mass="38114">MDFDQSEDRRMLAETLSRYLADRYDVATRIKLAYDAPYHSPERWAEMAELGILHALVSEDHGGMGGHGFDIATVFEELGRTLCPEPVLPALMGLRLLAAAGADLEPALTGAEMLAVAIGEPEAPWDLDALETRAETAGDGWVLTGRKSVVYGGHVASRLLVAARADGGLGLFEVRAGDAEITAYGMIDGGGAAEIFLDATPARLLIADARDAFDSALNAGRVALCAEAVGAMDATKDLLLDYLRTRKQFGRTIGSFQVLQHRTVDLVTEIEQARSITILAADALDGPEAGRRASMAKNLIGRAARLVAEEAIQMHGGIAMTWEAAVSHYGKRLVMIDAQLGDTDFHLTRVMEGLQA</sequence>
<comment type="caution">
    <text evidence="8">The sequence shown here is derived from an EMBL/GenBank/DDBJ whole genome shotgun (WGS) entry which is preliminary data.</text>
</comment>
<proteinExistence type="inferred from homology"/>
<evidence type="ECO:0000259" key="7">
    <source>
        <dbReference type="Pfam" id="PF02771"/>
    </source>
</evidence>
<dbReference type="RefSeq" id="WP_035838274.1">
    <property type="nucleotide sequence ID" value="NZ_BNAB01000020.1"/>
</dbReference>
<dbReference type="EMBL" id="BNAB01000020">
    <property type="protein sequence ID" value="GHE04956.1"/>
    <property type="molecule type" value="Genomic_DNA"/>
</dbReference>
<comment type="similarity">
    <text evidence="2">Belongs to the acyl-CoA dehydrogenase family.</text>
</comment>
<dbReference type="SUPFAM" id="SSF47203">
    <property type="entry name" value="Acyl-CoA dehydrogenase C-terminal domain-like"/>
    <property type="match status" value="1"/>
</dbReference>
<keyword evidence="10" id="KW-1185">Reference proteome</keyword>
<dbReference type="InterPro" id="IPR036250">
    <property type="entry name" value="AcylCo_DH-like_C"/>
</dbReference>
<evidence type="ECO:0000259" key="6">
    <source>
        <dbReference type="Pfam" id="PF00441"/>
    </source>
</evidence>
<dbReference type="InterPro" id="IPR009075">
    <property type="entry name" value="AcylCo_DH/oxidase_C"/>
</dbReference>
<protein>
    <submittedName>
        <fullName evidence="8">Acyl-CoA dehydrogenase</fullName>
    </submittedName>
</protein>